<dbReference type="InterPro" id="IPR014790">
    <property type="entry name" value="MutL_C"/>
</dbReference>
<feature type="domain" description="MutL C-terminal dimerisation" evidence="6">
    <location>
        <begin position="442"/>
        <end position="585"/>
    </location>
</feature>
<dbReference type="HAMAP" id="MF_00149">
    <property type="entry name" value="DNA_mis_repair"/>
    <property type="match status" value="1"/>
</dbReference>
<gene>
    <name evidence="4 8" type="primary">mutL</name>
    <name evidence="8" type="ORF">ACFSDB_06185</name>
</gene>
<dbReference type="GO" id="GO:0004519">
    <property type="term" value="F:endonuclease activity"/>
    <property type="evidence" value="ECO:0007669"/>
    <property type="project" value="UniProtKB-KW"/>
</dbReference>
<dbReference type="SUPFAM" id="SSF118116">
    <property type="entry name" value="DNA mismatch repair protein MutL"/>
    <property type="match status" value="1"/>
</dbReference>
<dbReference type="Pfam" id="PF08676">
    <property type="entry name" value="MutL_C"/>
    <property type="match status" value="1"/>
</dbReference>
<dbReference type="Pfam" id="PF13589">
    <property type="entry name" value="HATPase_c_3"/>
    <property type="match status" value="1"/>
</dbReference>
<dbReference type="Gene3D" id="3.30.230.10">
    <property type="match status" value="1"/>
</dbReference>
<evidence type="ECO:0000256" key="3">
    <source>
        <dbReference type="ARBA" id="ARBA00023204"/>
    </source>
</evidence>
<evidence type="ECO:0000256" key="5">
    <source>
        <dbReference type="SAM" id="MobiDB-lite"/>
    </source>
</evidence>
<evidence type="ECO:0000259" key="6">
    <source>
        <dbReference type="SMART" id="SM00853"/>
    </source>
</evidence>
<dbReference type="InterPro" id="IPR014762">
    <property type="entry name" value="DNA_mismatch_repair_CS"/>
</dbReference>
<dbReference type="PANTHER" id="PTHR10073">
    <property type="entry name" value="DNA MISMATCH REPAIR PROTEIN MLH, PMS, MUTL"/>
    <property type="match status" value="1"/>
</dbReference>
<dbReference type="SMART" id="SM00853">
    <property type="entry name" value="MutL_C"/>
    <property type="match status" value="1"/>
</dbReference>
<reference evidence="9" key="1">
    <citation type="journal article" date="2019" name="Int. J. Syst. Evol. Microbiol.">
        <title>The Global Catalogue of Microorganisms (GCM) 10K type strain sequencing project: providing services to taxonomists for standard genome sequencing and annotation.</title>
        <authorList>
            <consortium name="The Broad Institute Genomics Platform"/>
            <consortium name="The Broad Institute Genome Sequencing Center for Infectious Disease"/>
            <person name="Wu L."/>
            <person name="Ma J."/>
        </authorList>
    </citation>
    <scope>NUCLEOTIDE SEQUENCE [LARGE SCALE GENOMIC DNA]</scope>
    <source>
        <strain evidence="9">CGMCC 1.15475</strain>
    </source>
</reference>
<dbReference type="CDD" id="cd16926">
    <property type="entry name" value="HATPase_MutL-MLH-PMS-like"/>
    <property type="match status" value="1"/>
</dbReference>
<keyword evidence="8" id="KW-0255">Endonuclease</keyword>
<evidence type="ECO:0000256" key="4">
    <source>
        <dbReference type="HAMAP-Rule" id="MF_00149"/>
    </source>
</evidence>
<evidence type="ECO:0000256" key="1">
    <source>
        <dbReference type="ARBA" id="ARBA00006082"/>
    </source>
</evidence>
<dbReference type="SMART" id="SM01340">
    <property type="entry name" value="DNA_mis_repair"/>
    <property type="match status" value="1"/>
</dbReference>
<organism evidence="8 9">
    <name type="scientific">Planococcus chinensis</name>
    <dbReference type="NCBI Taxonomy" id="272917"/>
    <lineage>
        <taxon>Bacteria</taxon>
        <taxon>Bacillati</taxon>
        <taxon>Bacillota</taxon>
        <taxon>Bacilli</taxon>
        <taxon>Bacillales</taxon>
        <taxon>Caryophanaceae</taxon>
        <taxon>Planococcus</taxon>
    </lineage>
</organism>
<comment type="caution">
    <text evidence="8">The sequence shown here is derived from an EMBL/GenBank/DDBJ whole genome shotgun (WGS) entry which is preliminary data.</text>
</comment>
<dbReference type="InterPro" id="IPR038973">
    <property type="entry name" value="MutL/Mlh/Pms-like"/>
</dbReference>
<dbReference type="InterPro" id="IPR020667">
    <property type="entry name" value="DNA_mismatch_repair_MutL"/>
</dbReference>
<protein>
    <recommendedName>
        <fullName evidence="4">DNA mismatch repair protein MutL</fullName>
    </recommendedName>
</protein>
<dbReference type="InterPro" id="IPR037198">
    <property type="entry name" value="MutL_C_sf"/>
</dbReference>
<dbReference type="InterPro" id="IPR036890">
    <property type="entry name" value="HATPase_C_sf"/>
</dbReference>
<feature type="region of interest" description="Disordered" evidence="5">
    <location>
        <begin position="358"/>
        <end position="431"/>
    </location>
</feature>
<keyword evidence="3 4" id="KW-0234">DNA repair</keyword>
<dbReference type="SUPFAM" id="SSF55874">
    <property type="entry name" value="ATPase domain of HSP90 chaperone/DNA topoisomerase II/histidine kinase"/>
    <property type="match status" value="1"/>
</dbReference>
<evidence type="ECO:0000313" key="8">
    <source>
        <dbReference type="EMBL" id="MFD1862510.1"/>
    </source>
</evidence>
<dbReference type="NCBIfam" id="NF000950">
    <property type="entry name" value="PRK00095.1-3"/>
    <property type="match status" value="1"/>
</dbReference>
<evidence type="ECO:0000259" key="7">
    <source>
        <dbReference type="SMART" id="SM01340"/>
    </source>
</evidence>
<dbReference type="Gene3D" id="3.30.1370.100">
    <property type="entry name" value="MutL, C-terminal domain, regulatory subdomain"/>
    <property type="match status" value="1"/>
</dbReference>
<comment type="function">
    <text evidence="4">This protein is involved in the repair of mismatches in DNA. It is required for dam-dependent methyl-directed DNA mismatch repair. May act as a 'molecular matchmaker', a protein that promotes the formation of a stable complex between two or more DNA-binding proteins in an ATP-dependent manner without itself being part of a final effector complex.</text>
</comment>
<dbReference type="Proteomes" id="UP001597273">
    <property type="component" value="Unassembled WGS sequence"/>
</dbReference>
<name>A0ABW4QG58_9BACL</name>
<dbReference type="EMBL" id="JBHUFW010000004">
    <property type="protein sequence ID" value="MFD1862510.1"/>
    <property type="molecule type" value="Genomic_DNA"/>
</dbReference>
<keyword evidence="8" id="KW-0540">Nuclease</keyword>
<dbReference type="InterPro" id="IPR042121">
    <property type="entry name" value="MutL_C_regsub"/>
</dbReference>
<evidence type="ECO:0000313" key="9">
    <source>
        <dbReference type="Proteomes" id="UP001597273"/>
    </source>
</evidence>
<evidence type="ECO:0000256" key="2">
    <source>
        <dbReference type="ARBA" id="ARBA00022763"/>
    </source>
</evidence>
<dbReference type="InterPro" id="IPR014721">
    <property type="entry name" value="Ribsml_uS5_D2-typ_fold_subgr"/>
</dbReference>
<comment type="similarity">
    <text evidence="1 4">Belongs to the DNA mismatch repair MutL/HexB family.</text>
</comment>
<dbReference type="InterPro" id="IPR013507">
    <property type="entry name" value="DNA_mismatch_S5_2-like"/>
</dbReference>
<sequence>MGLIRLMDEPLSNKIAAGEVVERPASVVKELVENAIDAGGTAIEVLLLEAGLTSIQIVDNGAGMDTDDALMAFSRHATSKIANEHDLFRIRTLGFRGEALASIASVSKVTLHTSDGKTGTFVQMEGGRLIEHRAGSLRKGTDIKIDQLFFNTPARLKYLKTLQTELGHTIDLMNRLALSYPGIAFRLVHDGKAVLQTSGSGEIKRVISDIYGVSIAKKMIPFESESNDYKVSGFASLPEITRANKNYISLFVNGRWVKHYAIANTVHKAYHTFLPLERQPIVILNIEGDPYLTDVNVHPAKQQIRLSKEKELMELIHSTIRKTISSVVRAPVIEQPKAQKSAPTRQLDLWKSSYTVQEPPAGETASAPKPQLQQQPETALPGIPTDFPEDTRQPSSGLRQSSADIELPADSVQPEEALSREESGQEMDQFEDAGPQFPELEVVGQIHGTYIVAQSSDGFYLVDQHAAQERIKYEFFREKVGDIDAGERQALLLPLTFHYSRDEALRLKDALEVLSESGVFLEEFGDTSFIVREHPTWFPKGFEQEIIEELIEQVLDERKVDVKKIREEAAIMMSCKRSIKANHYLQKHEMERLLADLKAAEQPFTCPHGRPVIIHFKTYDVEKMFKRVM</sequence>
<dbReference type="PROSITE" id="PS00058">
    <property type="entry name" value="DNA_MISMATCH_REPAIR_1"/>
    <property type="match status" value="1"/>
</dbReference>
<dbReference type="CDD" id="cd00782">
    <property type="entry name" value="MutL_Trans"/>
    <property type="match status" value="1"/>
</dbReference>
<dbReference type="SUPFAM" id="SSF54211">
    <property type="entry name" value="Ribosomal protein S5 domain 2-like"/>
    <property type="match status" value="1"/>
</dbReference>
<feature type="compositionally biased region" description="Polar residues" evidence="5">
    <location>
        <begin position="393"/>
        <end position="403"/>
    </location>
</feature>
<accession>A0ABW4QG58</accession>
<dbReference type="Gene3D" id="3.30.1540.20">
    <property type="entry name" value="MutL, C-terminal domain, dimerisation subdomain"/>
    <property type="match status" value="1"/>
</dbReference>
<dbReference type="PANTHER" id="PTHR10073:SF12">
    <property type="entry name" value="DNA MISMATCH REPAIR PROTEIN MLH1"/>
    <property type="match status" value="1"/>
</dbReference>
<dbReference type="RefSeq" id="WP_204892452.1">
    <property type="nucleotide sequence ID" value="NZ_JBHUFW010000004.1"/>
</dbReference>
<dbReference type="Gene3D" id="3.30.565.10">
    <property type="entry name" value="Histidine kinase-like ATPase, C-terminal domain"/>
    <property type="match status" value="1"/>
</dbReference>
<proteinExistence type="inferred from homology"/>
<keyword evidence="2 4" id="KW-0227">DNA damage</keyword>
<dbReference type="InterPro" id="IPR002099">
    <property type="entry name" value="MutL/Mlh/PMS"/>
</dbReference>
<dbReference type="InterPro" id="IPR020568">
    <property type="entry name" value="Ribosomal_Su5_D2-typ_SF"/>
</dbReference>
<feature type="domain" description="DNA mismatch repair protein S5" evidence="7">
    <location>
        <begin position="207"/>
        <end position="325"/>
    </location>
</feature>
<dbReference type="NCBIfam" id="TIGR00585">
    <property type="entry name" value="mutl"/>
    <property type="match status" value="1"/>
</dbReference>
<dbReference type="Pfam" id="PF01119">
    <property type="entry name" value="DNA_mis_repair"/>
    <property type="match status" value="1"/>
</dbReference>
<dbReference type="InterPro" id="IPR042120">
    <property type="entry name" value="MutL_C_dimsub"/>
</dbReference>
<keyword evidence="9" id="KW-1185">Reference proteome</keyword>
<keyword evidence="8" id="KW-0378">Hydrolase</keyword>